<proteinExistence type="predicted"/>
<dbReference type="AlphaFoldDB" id="A0A7J8XMK5"/>
<name>A0A7J8XMK5_GOSAI</name>
<dbReference type="Pfam" id="PF13456">
    <property type="entry name" value="RVT_3"/>
    <property type="match status" value="1"/>
</dbReference>
<gene>
    <name evidence="2" type="ORF">Goari_006269</name>
</gene>
<evidence type="ECO:0000313" key="3">
    <source>
        <dbReference type="Proteomes" id="UP000593577"/>
    </source>
</evidence>
<reference evidence="2 3" key="1">
    <citation type="journal article" date="2019" name="Genome Biol. Evol.">
        <title>Insights into the evolution of the New World diploid cottons (Gossypium, subgenus Houzingenia) based on genome sequencing.</title>
        <authorList>
            <person name="Grover C.E."/>
            <person name="Arick M.A. 2nd"/>
            <person name="Thrash A."/>
            <person name="Conover J.L."/>
            <person name="Sanders W.S."/>
            <person name="Peterson D.G."/>
            <person name="Frelichowski J.E."/>
            <person name="Scheffler J.A."/>
            <person name="Scheffler B.E."/>
            <person name="Wendel J.F."/>
        </authorList>
    </citation>
    <scope>NUCLEOTIDE SEQUENCE [LARGE SCALE GENOMIC DNA]</scope>
    <source>
        <strain evidence="2">185</strain>
        <tissue evidence="2">Leaf</tissue>
    </source>
</reference>
<keyword evidence="3" id="KW-1185">Reference proteome</keyword>
<feature type="domain" description="RNase H type-1" evidence="1">
    <location>
        <begin position="30"/>
        <end position="129"/>
    </location>
</feature>
<evidence type="ECO:0000313" key="2">
    <source>
        <dbReference type="EMBL" id="MBA0688485.1"/>
    </source>
</evidence>
<sequence length="133" mass="15287">MEEEAKVTWDRAVACGERMEEARTEVVKINFDATATGRKMSFSLVARDHDGFVLGGRADVLDRNVQAEWAKLYVLEESINLARAKNWLRLEFESNYASLVNRLSKTNVDFSTMGYRIRELIKLLDPSFSFNFV</sequence>
<accession>A0A7J8XMK5</accession>
<evidence type="ECO:0000259" key="1">
    <source>
        <dbReference type="Pfam" id="PF13456"/>
    </source>
</evidence>
<dbReference type="GO" id="GO:0003676">
    <property type="term" value="F:nucleic acid binding"/>
    <property type="evidence" value="ECO:0007669"/>
    <property type="project" value="InterPro"/>
</dbReference>
<dbReference type="EMBL" id="JABFAA010000008">
    <property type="protein sequence ID" value="MBA0688485.1"/>
    <property type="molecule type" value="Genomic_DNA"/>
</dbReference>
<dbReference type="GO" id="GO:0004523">
    <property type="term" value="F:RNA-DNA hybrid ribonuclease activity"/>
    <property type="evidence" value="ECO:0007669"/>
    <property type="project" value="InterPro"/>
</dbReference>
<protein>
    <recommendedName>
        <fullName evidence="1">RNase H type-1 domain-containing protein</fullName>
    </recommendedName>
</protein>
<dbReference type="InterPro" id="IPR002156">
    <property type="entry name" value="RNaseH_domain"/>
</dbReference>
<dbReference type="Proteomes" id="UP000593577">
    <property type="component" value="Unassembled WGS sequence"/>
</dbReference>
<comment type="caution">
    <text evidence="2">The sequence shown here is derived from an EMBL/GenBank/DDBJ whole genome shotgun (WGS) entry which is preliminary data.</text>
</comment>
<organism evidence="2 3">
    <name type="scientific">Gossypium aridum</name>
    <name type="common">American cotton</name>
    <name type="synonym">Erioxylum aridum</name>
    <dbReference type="NCBI Taxonomy" id="34290"/>
    <lineage>
        <taxon>Eukaryota</taxon>
        <taxon>Viridiplantae</taxon>
        <taxon>Streptophyta</taxon>
        <taxon>Embryophyta</taxon>
        <taxon>Tracheophyta</taxon>
        <taxon>Spermatophyta</taxon>
        <taxon>Magnoliopsida</taxon>
        <taxon>eudicotyledons</taxon>
        <taxon>Gunneridae</taxon>
        <taxon>Pentapetalae</taxon>
        <taxon>rosids</taxon>
        <taxon>malvids</taxon>
        <taxon>Malvales</taxon>
        <taxon>Malvaceae</taxon>
        <taxon>Malvoideae</taxon>
        <taxon>Gossypium</taxon>
    </lineage>
</organism>